<evidence type="ECO:0000256" key="1">
    <source>
        <dbReference type="SAM" id="SignalP"/>
    </source>
</evidence>
<feature type="chain" id="PRO_5020935892" evidence="1">
    <location>
        <begin position="22"/>
        <end position="116"/>
    </location>
</feature>
<keyword evidence="3" id="KW-1185">Reference proteome</keyword>
<dbReference type="AlphaFoldDB" id="A0A4P9VY28"/>
<dbReference type="Proteomes" id="UP000269721">
    <property type="component" value="Unassembled WGS sequence"/>
</dbReference>
<organism evidence="2 3">
    <name type="scientific">Blyttiomyces helicus</name>
    <dbReference type="NCBI Taxonomy" id="388810"/>
    <lineage>
        <taxon>Eukaryota</taxon>
        <taxon>Fungi</taxon>
        <taxon>Fungi incertae sedis</taxon>
        <taxon>Chytridiomycota</taxon>
        <taxon>Chytridiomycota incertae sedis</taxon>
        <taxon>Chytridiomycetes</taxon>
        <taxon>Chytridiomycetes incertae sedis</taxon>
        <taxon>Blyttiomyces</taxon>
    </lineage>
</organism>
<protein>
    <submittedName>
        <fullName evidence="2">Uncharacterized protein</fullName>
    </submittedName>
</protein>
<name>A0A4P9VY28_9FUNG</name>
<feature type="signal peptide" evidence="1">
    <location>
        <begin position="1"/>
        <end position="21"/>
    </location>
</feature>
<sequence>MLLKSTAAIFYLLASADLANAIALPAVEPIRGQSNVLSGLLRSDTVSDLILFTPYSARSGLLTPSFISWLSCFSCPAAAYCDATQLRTWSCSECKPGITNVEVFEDVKPKRNLEQA</sequence>
<gene>
    <name evidence="2" type="ORF">BDK51DRAFT_50180</name>
</gene>
<proteinExistence type="predicted"/>
<evidence type="ECO:0000313" key="3">
    <source>
        <dbReference type="Proteomes" id="UP000269721"/>
    </source>
</evidence>
<accession>A0A4P9VY28</accession>
<keyword evidence="1" id="KW-0732">Signal</keyword>
<reference evidence="3" key="1">
    <citation type="journal article" date="2018" name="Nat. Microbiol.">
        <title>Leveraging single-cell genomics to expand the fungal tree of life.</title>
        <authorList>
            <person name="Ahrendt S.R."/>
            <person name="Quandt C.A."/>
            <person name="Ciobanu D."/>
            <person name="Clum A."/>
            <person name="Salamov A."/>
            <person name="Andreopoulos B."/>
            <person name="Cheng J.F."/>
            <person name="Woyke T."/>
            <person name="Pelin A."/>
            <person name="Henrissat B."/>
            <person name="Reynolds N.K."/>
            <person name="Benny G.L."/>
            <person name="Smith M.E."/>
            <person name="James T.Y."/>
            <person name="Grigoriev I.V."/>
        </authorList>
    </citation>
    <scope>NUCLEOTIDE SEQUENCE [LARGE SCALE GENOMIC DNA]</scope>
</reference>
<evidence type="ECO:0000313" key="2">
    <source>
        <dbReference type="EMBL" id="RKO83210.1"/>
    </source>
</evidence>
<dbReference type="EMBL" id="ML001516">
    <property type="protein sequence ID" value="RKO83210.1"/>
    <property type="molecule type" value="Genomic_DNA"/>
</dbReference>